<feature type="region of interest" description="Disordered" evidence="1">
    <location>
        <begin position="243"/>
        <end position="262"/>
    </location>
</feature>
<dbReference type="GO" id="GO:0000963">
    <property type="term" value="P:mitochondrial RNA processing"/>
    <property type="evidence" value="ECO:0007669"/>
    <property type="project" value="TreeGrafter"/>
</dbReference>
<dbReference type="GO" id="GO:0005759">
    <property type="term" value="C:mitochondrial matrix"/>
    <property type="evidence" value="ECO:0007669"/>
    <property type="project" value="TreeGrafter"/>
</dbReference>
<accession>A0A250WX03</accession>
<dbReference type="GO" id="GO:0035770">
    <property type="term" value="C:ribonucleoprotein granule"/>
    <property type="evidence" value="ECO:0007669"/>
    <property type="project" value="TreeGrafter"/>
</dbReference>
<dbReference type="Proteomes" id="UP000232323">
    <property type="component" value="Unassembled WGS sequence"/>
</dbReference>
<gene>
    <name evidence="2" type="ORF">CEUSTIGMA_g2596.t1</name>
</gene>
<feature type="compositionally biased region" description="Polar residues" evidence="1">
    <location>
        <begin position="252"/>
        <end position="262"/>
    </location>
</feature>
<dbReference type="GO" id="GO:0003723">
    <property type="term" value="F:RNA binding"/>
    <property type="evidence" value="ECO:0007669"/>
    <property type="project" value="TreeGrafter"/>
</dbReference>
<dbReference type="GO" id="GO:0044528">
    <property type="term" value="P:regulation of mitochondrial mRNA stability"/>
    <property type="evidence" value="ECO:0007669"/>
    <property type="project" value="TreeGrafter"/>
</dbReference>
<dbReference type="GO" id="GO:0009507">
    <property type="term" value="C:chloroplast"/>
    <property type="evidence" value="ECO:0007669"/>
    <property type="project" value="GOC"/>
</dbReference>
<dbReference type="EMBL" id="BEGY01000010">
    <property type="protein sequence ID" value="GAX75152.1"/>
    <property type="molecule type" value="Genomic_DNA"/>
</dbReference>
<dbReference type="InterPro" id="IPR050870">
    <property type="entry name" value="FAST_kinase"/>
</dbReference>
<organism evidence="2 3">
    <name type="scientific">Chlamydomonas eustigma</name>
    <dbReference type="NCBI Taxonomy" id="1157962"/>
    <lineage>
        <taxon>Eukaryota</taxon>
        <taxon>Viridiplantae</taxon>
        <taxon>Chlorophyta</taxon>
        <taxon>core chlorophytes</taxon>
        <taxon>Chlorophyceae</taxon>
        <taxon>CS clade</taxon>
        <taxon>Chlamydomonadales</taxon>
        <taxon>Chlamydomonadaceae</taxon>
        <taxon>Chlamydomonas</taxon>
    </lineage>
</organism>
<dbReference type="PANTHER" id="PTHR21228:SF40">
    <property type="entry name" value="LD45607P"/>
    <property type="match status" value="1"/>
</dbReference>
<dbReference type="OrthoDB" id="550447at2759"/>
<dbReference type="PANTHER" id="PTHR21228">
    <property type="entry name" value="FAST LEU-RICH DOMAIN-CONTAINING"/>
    <property type="match status" value="1"/>
</dbReference>
<comment type="caution">
    <text evidence="2">The sequence shown here is derived from an EMBL/GenBank/DDBJ whole genome shotgun (WGS) entry which is preliminary data.</text>
</comment>
<evidence type="ECO:0000313" key="3">
    <source>
        <dbReference type="Proteomes" id="UP000232323"/>
    </source>
</evidence>
<feature type="region of interest" description="Disordered" evidence="1">
    <location>
        <begin position="24"/>
        <end position="43"/>
    </location>
</feature>
<dbReference type="GO" id="GO:1901259">
    <property type="term" value="P:chloroplast rRNA processing"/>
    <property type="evidence" value="ECO:0007669"/>
    <property type="project" value="TreeGrafter"/>
</dbReference>
<name>A0A250WX03_9CHLO</name>
<reference evidence="2 3" key="1">
    <citation type="submission" date="2017-08" db="EMBL/GenBank/DDBJ databases">
        <title>Acidophilic green algal genome provides insights into adaptation to an acidic environment.</title>
        <authorList>
            <person name="Hirooka S."/>
            <person name="Hirose Y."/>
            <person name="Kanesaki Y."/>
            <person name="Higuchi S."/>
            <person name="Fujiwara T."/>
            <person name="Onuma R."/>
            <person name="Era A."/>
            <person name="Ohbayashi R."/>
            <person name="Uzuka A."/>
            <person name="Nozaki H."/>
            <person name="Yoshikawa H."/>
            <person name="Miyagishima S.Y."/>
        </authorList>
    </citation>
    <scope>NUCLEOTIDE SEQUENCE [LARGE SCALE GENOMIC DNA]</scope>
    <source>
        <strain evidence="2 3">NIES-2499</strain>
    </source>
</reference>
<evidence type="ECO:0000256" key="1">
    <source>
        <dbReference type="SAM" id="MobiDB-lite"/>
    </source>
</evidence>
<sequence>MQWTAFFCSSLIRDVLHDLGSEMGATDGDQASQRNDTIEGGRGGKALAMSSGKLCRDSKSYIGSLTSLTWGLAMLQSKLPTTMTRTILSVSQAALPVMGGQAISNIIWALCRMNVRPSAHWIQLFMDNYFKGMHTFKAGQTFSNTIWALANWQVNPGDVWLSHFVRCATSTIPSLNPDELAVILQGLADLEYKPQKVFHKQYSSTSPQTTVTMLWATSRLLQVKHHHQRTSLHRQQPLLQADEADSEPLMSEETNVSHSHTATPPYYSGPGRAWIKFYHPILQDLCTVVASGMKQLPVPQLVDALVALADIGFYPGPVWLAEHEGCCSAYVMQLTAYQVTLLSRAMDKMAELSGGKSSSDLTLGKELEDLILPEDY</sequence>
<evidence type="ECO:0000313" key="2">
    <source>
        <dbReference type="EMBL" id="GAX75152.1"/>
    </source>
</evidence>
<keyword evidence="3" id="KW-1185">Reference proteome</keyword>
<proteinExistence type="predicted"/>
<dbReference type="AlphaFoldDB" id="A0A250WX03"/>
<protein>
    <submittedName>
        <fullName evidence="2">Uncharacterized protein</fullName>
    </submittedName>
</protein>